<proteinExistence type="predicted"/>
<evidence type="ECO:0008006" key="3">
    <source>
        <dbReference type="Google" id="ProtNLM"/>
    </source>
</evidence>
<dbReference type="EMBL" id="AQFT01000067">
    <property type="protein sequence ID" value="EMZ27859.1"/>
    <property type="molecule type" value="Genomic_DNA"/>
</dbReference>
<dbReference type="STRING" id="1235802.C823_02208"/>
<dbReference type="HOGENOM" id="CLU_157964_3_0_9"/>
<sequence length="86" mass="10474">MRRKHLLQVKLSDAQKEKLREAIRIFYLEERGEEIEIIEQIQLLELFENNLAPVIYNQALDDAKKWYLHMMDNLDADYYALYKNEQ</sequence>
<evidence type="ECO:0000313" key="1">
    <source>
        <dbReference type="EMBL" id="EMZ27859.1"/>
    </source>
</evidence>
<gene>
    <name evidence="1" type="ORF">C823_02208</name>
</gene>
<comment type="caution">
    <text evidence="1">The sequence shown here is derived from an EMBL/GenBank/DDBJ whole genome shotgun (WGS) entry which is preliminary data.</text>
</comment>
<keyword evidence="2" id="KW-1185">Reference proteome</keyword>
<dbReference type="OrthoDB" id="573733at2"/>
<evidence type="ECO:0000313" key="2">
    <source>
        <dbReference type="Proteomes" id="UP000012589"/>
    </source>
</evidence>
<dbReference type="Pfam" id="PF09932">
    <property type="entry name" value="DUF2164"/>
    <property type="match status" value="1"/>
</dbReference>
<dbReference type="PATRIC" id="fig|1235802.3.peg.2345"/>
<organism evidence="1 2">
    <name type="scientific">Eubacterium plexicaudatum ASF492</name>
    <dbReference type="NCBI Taxonomy" id="1235802"/>
    <lineage>
        <taxon>Bacteria</taxon>
        <taxon>Bacillati</taxon>
        <taxon>Bacillota</taxon>
        <taxon>Clostridia</taxon>
        <taxon>Eubacteriales</taxon>
        <taxon>Eubacteriaceae</taxon>
        <taxon>Eubacterium</taxon>
    </lineage>
</organism>
<protein>
    <recommendedName>
        <fullName evidence="3">DUF2164 domain-containing protein</fullName>
    </recommendedName>
</protein>
<dbReference type="InterPro" id="IPR018680">
    <property type="entry name" value="DUF2164"/>
</dbReference>
<dbReference type="Proteomes" id="UP000012589">
    <property type="component" value="Unassembled WGS sequence"/>
</dbReference>
<reference evidence="1 2" key="1">
    <citation type="journal article" date="2014" name="Genome Announc.">
        <title>Draft genome sequences of the altered schaedler flora, a defined bacterial community from gnotobiotic mice.</title>
        <authorList>
            <person name="Wannemuehler M.J."/>
            <person name="Overstreet A.M."/>
            <person name="Ward D.V."/>
            <person name="Phillips G.J."/>
        </authorList>
    </citation>
    <scope>NUCLEOTIDE SEQUENCE [LARGE SCALE GENOMIC DNA]</scope>
    <source>
        <strain evidence="1 2">ASF492</strain>
    </source>
</reference>
<dbReference type="AlphaFoldDB" id="N2ATM8"/>
<dbReference type="eggNOG" id="ENOG5032SMH">
    <property type="taxonomic scope" value="Bacteria"/>
</dbReference>
<name>N2ATM8_9FIRM</name>
<accession>N2ATM8</accession>